<dbReference type="InterPro" id="IPR014721">
    <property type="entry name" value="Ribsml_uS5_D2-typ_fold_subgr"/>
</dbReference>
<evidence type="ECO:0000313" key="7">
    <source>
        <dbReference type="EMBL" id="PNR28082.1"/>
    </source>
</evidence>
<evidence type="ECO:0000256" key="4">
    <source>
        <dbReference type="ARBA" id="ARBA00035255"/>
    </source>
</evidence>
<dbReference type="Gene3D" id="3.30.230.10">
    <property type="match status" value="1"/>
</dbReference>
<dbReference type="Gramene" id="Pp3c24_5500V3.1">
    <property type="protein sequence ID" value="Pp3c24_5500V3.1"/>
    <property type="gene ID" value="Pp3c24_5500"/>
</dbReference>
<evidence type="ECO:0000259" key="6">
    <source>
        <dbReference type="Pfam" id="PF03719"/>
    </source>
</evidence>
<feature type="domain" description="Small ribosomal subunit protein uS5 C-terminal" evidence="6">
    <location>
        <begin position="47"/>
        <end position="119"/>
    </location>
</feature>
<name>A0A2K1IFM8_PHYPA</name>
<dbReference type="GO" id="GO:0003729">
    <property type="term" value="F:mRNA binding"/>
    <property type="evidence" value="ECO:0007669"/>
    <property type="project" value="UniProtKB-ARBA"/>
</dbReference>
<dbReference type="PANTHER" id="PTHR13718:SF4">
    <property type="entry name" value="40S RIBOSOMAL PROTEIN S2"/>
    <property type="match status" value="1"/>
</dbReference>
<evidence type="ECO:0000256" key="2">
    <source>
        <dbReference type="ARBA" id="ARBA00022980"/>
    </source>
</evidence>
<evidence type="ECO:0000313" key="9">
    <source>
        <dbReference type="Proteomes" id="UP000006727"/>
    </source>
</evidence>
<evidence type="ECO:0000256" key="5">
    <source>
        <dbReference type="ARBA" id="ARBA00035407"/>
    </source>
</evidence>
<dbReference type="GO" id="GO:0022627">
    <property type="term" value="C:cytosolic small ribosomal subunit"/>
    <property type="evidence" value="ECO:0000318"/>
    <property type="project" value="GO_Central"/>
</dbReference>
<protein>
    <recommendedName>
        <fullName evidence="4">Small ribosomal subunit protein uS5</fullName>
    </recommendedName>
    <alternativeName>
        <fullName evidence="5">40S ribosomal protein S2</fullName>
    </alternativeName>
</protein>
<keyword evidence="3" id="KW-0687">Ribonucleoprotein</keyword>
<reference evidence="7 9" key="1">
    <citation type="journal article" date="2008" name="Science">
        <title>The Physcomitrella genome reveals evolutionary insights into the conquest of land by plants.</title>
        <authorList>
            <person name="Rensing S."/>
            <person name="Lang D."/>
            <person name="Zimmer A."/>
            <person name="Terry A."/>
            <person name="Salamov A."/>
            <person name="Shapiro H."/>
            <person name="Nishiyama T."/>
            <person name="Perroud P.-F."/>
            <person name="Lindquist E."/>
            <person name="Kamisugi Y."/>
            <person name="Tanahashi T."/>
            <person name="Sakakibara K."/>
            <person name="Fujita T."/>
            <person name="Oishi K."/>
            <person name="Shin-I T."/>
            <person name="Kuroki Y."/>
            <person name="Toyoda A."/>
            <person name="Suzuki Y."/>
            <person name="Hashimoto A."/>
            <person name="Yamaguchi K."/>
            <person name="Sugano A."/>
            <person name="Kohara Y."/>
            <person name="Fujiyama A."/>
            <person name="Anterola A."/>
            <person name="Aoki S."/>
            <person name="Ashton N."/>
            <person name="Barbazuk W.B."/>
            <person name="Barker E."/>
            <person name="Bennetzen J."/>
            <person name="Bezanilla M."/>
            <person name="Blankenship R."/>
            <person name="Cho S.H."/>
            <person name="Dutcher S."/>
            <person name="Estelle M."/>
            <person name="Fawcett J.A."/>
            <person name="Gundlach H."/>
            <person name="Hanada K."/>
            <person name="Heyl A."/>
            <person name="Hicks K.A."/>
            <person name="Hugh J."/>
            <person name="Lohr M."/>
            <person name="Mayer K."/>
            <person name="Melkozernov A."/>
            <person name="Murata T."/>
            <person name="Nelson D."/>
            <person name="Pils B."/>
            <person name="Prigge M."/>
            <person name="Reiss B."/>
            <person name="Renner T."/>
            <person name="Rombauts S."/>
            <person name="Rushton P."/>
            <person name="Sanderfoot A."/>
            <person name="Schween G."/>
            <person name="Shiu S.-H."/>
            <person name="Stueber K."/>
            <person name="Theodoulou F.L."/>
            <person name="Tu H."/>
            <person name="Van de Peer Y."/>
            <person name="Verrier P.J."/>
            <person name="Waters E."/>
            <person name="Wood A."/>
            <person name="Yang L."/>
            <person name="Cove D."/>
            <person name="Cuming A."/>
            <person name="Hasebe M."/>
            <person name="Lucas S."/>
            <person name="Mishler D.B."/>
            <person name="Reski R."/>
            <person name="Grigoriev I."/>
            <person name="Quatrano R.S."/>
            <person name="Boore J.L."/>
        </authorList>
    </citation>
    <scope>NUCLEOTIDE SEQUENCE [LARGE SCALE GENOMIC DNA]</scope>
    <source>
        <strain evidence="8 9">cv. Gransden 2004</strain>
    </source>
</reference>
<evidence type="ECO:0000313" key="8">
    <source>
        <dbReference type="EnsemblPlants" id="Pp3c24_5500V3.1"/>
    </source>
</evidence>
<sequence length="152" mass="16832">MRVKESLQSENLLILSWTILSKASTSFAKSSLNSNIQPARHFAEVTGKCGSVTVRLVPAPRGSGIVAARVPKKVLQFAGTEDVFTSSRGSTKTLGNFVKATFECLLKTYGFLTPDLWRETRFSKSPFQEFTDFLAKPHKISVVEDVEKTPVY</sequence>
<accession>A0A2K1IFM8</accession>
<dbReference type="Pfam" id="PF03719">
    <property type="entry name" value="Ribosomal_S5_C"/>
    <property type="match status" value="1"/>
</dbReference>
<keyword evidence="9" id="KW-1185">Reference proteome</keyword>
<dbReference type="InterPro" id="IPR020568">
    <property type="entry name" value="Ribosomal_Su5_D2-typ_SF"/>
</dbReference>
<dbReference type="EnsemblPlants" id="Pp3c24_5500V3.1">
    <property type="protein sequence ID" value="Pp3c24_5500V3.1"/>
    <property type="gene ID" value="Pp3c24_5500"/>
</dbReference>
<dbReference type="InterPro" id="IPR005324">
    <property type="entry name" value="Ribosomal_uS5_C"/>
</dbReference>
<gene>
    <name evidence="7" type="ORF">PHYPA_028674</name>
</gene>
<dbReference type="STRING" id="3218.A0A2K1IFM8"/>
<dbReference type="EnsemblPlants" id="Pp3c24_5500V3.2">
    <property type="protein sequence ID" value="Pp3c24_5500V3.2"/>
    <property type="gene ID" value="Pp3c24_5500"/>
</dbReference>
<dbReference type="PANTHER" id="PTHR13718">
    <property type="entry name" value="RIBOSOMAL S SUBUNIT"/>
    <property type="match status" value="1"/>
</dbReference>
<keyword evidence="2" id="KW-0689">Ribosomal protein</keyword>
<dbReference type="InterPro" id="IPR000851">
    <property type="entry name" value="Ribosomal_uS5"/>
</dbReference>
<dbReference type="GO" id="GO:0003735">
    <property type="term" value="F:structural constituent of ribosome"/>
    <property type="evidence" value="ECO:0000318"/>
    <property type="project" value="GO_Central"/>
</dbReference>
<reference evidence="7 9" key="2">
    <citation type="journal article" date="2018" name="Plant J.">
        <title>The Physcomitrella patens chromosome-scale assembly reveals moss genome structure and evolution.</title>
        <authorList>
            <person name="Lang D."/>
            <person name="Ullrich K.K."/>
            <person name="Murat F."/>
            <person name="Fuchs J."/>
            <person name="Jenkins J."/>
            <person name="Haas F.B."/>
            <person name="Piednoel M."/>
            <person name="Gundlach H."/>
            <person name="Van Bel M."/>
            <person name="Meyberg R."/>
            <person name="Vives C."/>
            <person name="Morata J."/>
            <person name="Symeonidi A."/>
            <person name="Hiss M."/>
            <person name="Muchero W."/>
            <person name="Kamisugi Y."/>
            <person name="Saleh O."/>
            <person name="Blanc G."/>
            <person name="Decker E.L."/>
            <person name="van Gessel N."/>
            <person name="Grimwood J."/>
            <person name="Hayes R.D."/>
            <person name="Graham S.W."/>
            <person name="Gunter L.E."/>
            <person name="McDaniel S.F."/>
            <person name="Hoernstein S.N.W."/>
            <person name="Larsson A."/>
            <person name="Li F.W."/>
            <person name="Perroud P.F."/>
            <person name="Phillips J."/>
            <person name="Ranjan P."/>
            <person name="Rokshar D.S."/>
            <person name="Rothfels C.J."/>
            <person name="Schneider L."/>
            <person name="Shu S."/>
            <person name="Stevenson D.W."/>
            <person name="Thummler F."/>
            <person name="Tillich M."/>
            <person name="Villarreal Aguilar J.C."/>
            <person name="Widiez T."/>
            <person name="Wong G.K."/>
            <person name="Wymore A."/>
            <person name="Zhang Y."/>
            <person name="Zimmer A.D."/>
            <person name="Quatrano R.S."/>
            <person name="Mayer K.F.X."/>
            <person name="Goodstein D."/>
            <person name="Casacuberta J.M."/>
            <person name="Vandepoele K."/>
            <person name="Reski R."/>
            <person name="Cuming A.C."/>
            <person name="Tuskan G.A."/>
            <person name="Maumus F."/>
            <person name="Salse J."/>
            <person name="Schmutz J."/>
            <person name="Rensing S.A."/>
        </authorList>
    </citation>
    <scope>NUCLEOTIDE SEQUENCE [LARGE SCALE GENOMIC DNA]</scope>
    <source>
        <strain evidence="8 9">cv. Gransden 2004</strain>
    </source>
</reference>
<dbReference type="SUPFAM" id="SSF54211">
    <property type="entry name" value="Ribosomal protein S5 domain 2-like"/>
    <property type="match status" value="1"/>
</dbReference>
<dbReference type="OMA" id="IQPARHF"/>
<organism evidence="7">
    <name type="scientific">Physcomitrium patens</name>
    <name type="common">Spreading-leaved earth moss</name>
    <name type="synonym">Physcomitrella patens</name>
    <dbReference type="NCBI Taxonomy" id="3218"/>
    <lineage>
        <taxon>Eukaryota</taxon>
        <taxon>Viridiplantae</taxon>
        <taxon>Streptophyta</taxon>
        <taxon>Embryophyta</taxon>
        <taxon>Bryophyta</taxon>
        <taxon>Bryophytina</taxon>
        <taxon>Bryopsida</taxon>
        <taxon>Funariidae</taxon>
        <taxon>Funariales</taxon>
        <taxon>Funariaceae</taxon>
        <taxon>Physcomitrium</taxon>
    </lineage>
</organism>
<dbReference type="InParanoid" id="A0A2K1IFM8"/>
<dbReference type="GO" id="GO:0006412">
    <property type="term" value="P:translation"/>
    <property type="evidence" value="ECO:0000318"/>
    <property type="project" value="GO_Central"/>
</dbReference>
<reference evidence="8" key="3">
    <citation type="submission" date="2020-12" db="UniProtKB">
        <authorList>
            <consortium name="EnsemblPlants"/>
        </authorList>
    </citation>
    <scope>IDENTIFICATION</scope>
</reference>
<dbReference type="FunFam" id="3.30.230.10:FF:000004">
    <property type="entry name" value="40S ribosomal protein S2"/>
    <property type="match status" value="1"/>
</dbReference>
<dbReference type="AlphaFoldDB" id="A0A2K1IFM8"/>
<dbReference type="PaxDb" id="3218-PP1S274_24V6.1"/>
<dbReference type="Proteomes" id="UP000006727">
    <property type="component" value="Chromosome 24"/>
</dbReference>
<proteinExistence type="inferred from homology"/>
<evidence type="ECO:0000256" key="1">
    <source>
        <dbReference type="ARBA" id="ARBA00008945"/>
    </source>
</evidence>
<dbReference type="Gramene" id="Pp3c24_5500V3.2">
    <property type="protein sequence ID" value="Pp3c24_5500V3.2"/>
    <property type="gene ID" value="Pp3c24_5500"/>
</dbReference>
<evidence type="ECO:0000256" key="3">
    <source>
        <dbReference type="ARBA" id="ARBA00023274"/>
    </source>
</evidence>
<dbReference type="EMBL" id="ABEU02000024">
    <property type="protein sequence ID" value="PNR28082.1"/>
    <property type="molecule type" value="Genomic_DNA"/>
</dbReference>
<comment type="similarity">
    <text evidence="1">Belongs to the universal ribosomal protein uS5 family.</text>
</comment>